<dbReference type="GO" id="GO:0015297">
    <property type="term" value="F:antiporter activity"/>
    <property type="evidence" value="ECO:0007669"/>
    <property type="project" value="InterPro"/>
</dbReference>
<feature type="transmembrane region" description="Helical" evidence="7">
    <location>
        <begin position="291"/>
        <end position="311"/>
    </location>
</feature>
<feature type="transmembrane region" description="Helical" evidence="7">
    <location>
        <begin position="114"/>
        <end position="133"/>
    </location>
</feature>
<dbReference type="Proteomes" id="UP001145069">
    <property type="component" value="Unassembled WGS sequence"/>
</dbReference>
<comment type="subcellular location">
    <subcellularLocation>
        <location evidence="1">Membrane</location>
        <topology evidence="1">Multi-pass membrane protein</topology>
    </subcellularLocation>
</comment>
<dbReference type="Pfam" id="PF00999">
    <property type="entry name" value="Na_H_Exchanger"/>
    <property type="match status" value="1"/>
</dbReference>
<dbReference type="InterPro" id="IPR006153">
    <property type="entry name" value="Cation/H_exchanger_TM"/>
</dbReference>
<keyword evidence="3" id="KW-0813">Transport</keyword>
<dbReference type="PANTHER" id="PTHR42751:SF3">
    <property type="entry name" value="SODIUM_GLUTAMATE SYMPORTER"/>
    <property type="match status" value="1"/>
</dbReference>
<evidence type="ECO:0000313" key="9">
    <source>
        <dbReference type="EMBL" id="MDC3418299.1"/>
    </source>
</evidence>
<dbReference type="GO" id="GO:0016020">
    <property type="term" value="C:membrane"/>
    <property type="evidence" value="ECO:0007669"/>
    <property type="project" value="UniProtKB-SubCell"/>
</dbReference>
<keyword evidence="4 7" id="KW-0812">Transmembrane</keyword>
<dbReference type="EMBL" id="JAMQKC010000023">
    <property type="protein sequence ID" value="MDC3418299.1"/>
    <property type="molecule type" value="Genomic_DNA"/>
</dbReference>
<dbReference type="PANTHER" id="PTHR42751">
    <property type="entry name" value="SODIUM/HYDROGEN EXCHANGER FAMILY/TRKA DOMAIN PROTEIN"/>
    <property type="match status" value="1"/>
</dbReference>
<feature type="domain" description="Cation/H+ exchanger transmembrane" evidence="8">
    <location>
        <begin position="19"/>
        <end position="346"/>
    </location>
</feature>
<comment type="similarity">
    <text evidence="2">Belongs to the monovalent cation:proton antiporter 2 (CPA2) transporter (TC 2.A.37) family.</text>
</comment>
<evidence type="ECO:0000256" key="6">
    <source>
        <dbReference type="ARBA" id="ARBA00023136"/>
    </source>
</evidence>
<feature type="transmembrane region" description="Helical" evidence="7">
    <location>
        <begin position="145"/>
        <end position="167"/>
    </location>
</feature>
<dbReference type="Gene3D" id="1.20.1530.20">
    <property type="match status" value="1"/>
</dbReference>
<dbReference type="GO" id="GO:1902600">
    <property type="term" value="P:proton transmembrane transport"/>
    <property type="evidence" value="ECO:0007669"/>
    <property type="project" value="InterPro"/>
</dbReference>
<evidence type="ECO:0000313" key="10">
    <source>
        <dbReference type="Proteomes" id="UP001145069"/>
    </source>
</evidence>
<dbReference type="InterPro" id="IPR038770">
    <property type="entry name" value="Na+/solute_symporter_sf"/>
</dbReference>
<evidence type="ECO:0000256" key="4">
    <source>
        <dbReference type="ARBA" id="ARBA00022692"/>
    </source>
</evidence>
<feature type="transmembrane region" description="Helical" evidence="7">
    <location>
        <begin position="84"/>
        <end position="108"/>
    </location>
</feature>
<evidence type="ECO:0000256" key="2">
    <source>
        <dbReference type="ARBA" id="ARBA00005551"/>
    </source>
</evidence>
<gene>
    <name evidence="9" type="ORF">NC799_15530</name>
</gene>
<evidence type="ECO:0000259" key="8">
    <source>
        <dbReference type="Pfam" id="PF00999"/>
    </source>
</evidence>
<proteinExistence type="inferred from homology"/>
<dbReference type="AlphaFoldDB" id="A0A9X4AG45"/>
<feature type="transmembrane region" description="Helical" evidence="7">
    <location>
        <begin position="53"/>
        <end position="72"/>
    </location>
</feature>
<accession>A0A9X4AG45</accession>
<comment type="caution">
    <text evidence="9">The sequence shown here is derived from an EMBL/GenBank/DDBJ whole genome shotgun (WGS) entry which is preliminary data.</text>
</comment>
<dbReference type="RefSeq" id="WP_272447360.1">
    <property type="nucleotide sequence ID" value="NZ_JAMQKC010000023.1"/>
</dbReference>
<evidence type="ECO:0000256" key="3">
    <source>
        <dbReference type="ARBA" id="ARBA00022448"/>
    </source>
</evidence>
<organism evidence="9 10">
    <name type="scientific">Aquibacillus salsiterrae</name>
    <dbReference type="NCBI Taxonomy" id="2950439"/>
    <lineage>
        <taxon>Bacteria</taxon>
        <taxon>Bacillati</taxon>
        <taxon>Bacillota</taxon>
        <taxon>Bacilli</taxon>
        <taxon>Bacillales</taxon>
        <taxon>Bacillaceae</taxon>
        <taxon>Aquibacillus</taxon>
    </lineage>
</organism>
<keyword evidence="5 7" id="KW-1133">Transmembrane helix</keyword>
<feature type="transmembrane region" description="Helical" evidence="7">
    <location>
        <begin position="349"/>
        <end position="366"/>
    </location>
</feature>
<name>A0A9X4AG45_9BACI</name>
<keyword evidence="6 7" id="KW-0472">Membrane</keyword>
<evidence type="ECO:0000256" key="1">
    <source>
        <dbReference type="ARBA" id="ARBA00004141"/>
    </source>
</evidence>
<reference evidence="9" key="1">
    <citation type="submission" date="2022-06" db="EMBL/GenBank/DDBJ databases">
        <title>Aquibacillus sp. a new bacterium isolated from soil saline samples.</title>
        <authorList>
            <person name="Galisteo C."/>
            <person name="De La Haba R."/>
            <person name="Sanchez-Porro C."/>
            <person name="Ventosa A."/>
        </authorList>
    </citation>
    <scope>NUCLEOTIDE SEQUENCE</scope>
    <source>
        <strain evidence="9">3ASR75-54</strain>
    </source>
</reference>
<sequence length="391" mass="42334">MFSEFPTLLGTGLVLLGIFYLGFLSLKINFPSVILYILFGVMIGDWLSDNKLLHFASEIGIVLLFFILGLEFSISRLGSIAKKVWPAGLLDVFLCLGMSMLISVGFGLDLFSSFVIGSITYATSSSITAKLLDDRSRMANTETEYILAILIFEDLIAPILIAIIIGINVSGSFQMTDVLLIAGKIVTLVAVAIFLGKVTLKYADTLLDKIADEDFKIALLIGVAISFGGLALYLGLSEVLGAFLAGMMLAEIGRIERVEHTVIPVRDLMLPTFFVYFGTTIEFGNGLPLPVLLASLIVWSLISKVLVGIIGGRWYGLSKKVSLRAGLSLCARGEFSVVIASVATGTLKIFGGIYVIIIAFIGMLLFEQAPKITNKFYPKKTKNKNLRVPGS</sequence>
<evidence type="ECO:0000256" key="5">
    <source>
        <dbReference type="ARBA" id="ARBA00022989"/>
    </source>
</evidence>
<protein>
    <submittedName>
        <fullName evidence="9">Cation:proton antiporter</fullName>
    </submittedName>
</protein>
<feature type="transmembrane region" description="Helical" evidence="7">
    <location>
        <begin position="179"/>
        <end position="196"/>
    </location>
</feature>
<keyword evidence="10" id="KW-1185">Reference proteome</keyword>
<evidence type="ECO:0000256" key="7">
    <source>
        <dbReference type="SAM" id="Phobius"/>
    </source>
</evidence>
<feature type="transmembrane region" description="Helical" evidence="7">
    <location>
        <begin position="217"/>
        <end position="236"/>
    </location>
</feature>